<dbReference type="InterPro" id="IPR011989">
    <property type="entry name" value="ARM-like"/>
</dbReference>
<name>A0ABV7YUX4_9BACT</name>
<dbReference type="SUPFAM" id="SSF48371">
    <property type="entry name" value="ARM repeat"/>
    <property type="match status" value="1"/>
</dbReference>
<dbReference type="InterPro" id="IPR011041">
    <property type="entry name" value="Quinoprot_gluc/sorb_DH_b-prop"/>
</dbReference>
<keyword evidence="1 4" id="KW-0349">Heme</keyword>
<evidence type="ECO:0000259" key="5">
    <source>
        <dbReference type="PROSITE" id="PS51007"/>
    </source>
</evidence>
<dbReference type="InterPro" id="IPR011042">
    <property type="entry name" value="6-blade_b-propeller_TolB-like"/>
</dbReference>
<dbReference type="InterPro" id="IPR009056">
    <property type="entry name" value="Cyt_c-like_dom"/>
</dbReference>
<evidence type="ECO:0000313" key="7">
    <source>
        <dbReference type="Proteomes" id="UP001595616"/>
    </source>
</evidence>
<keyword evidence="3 4" id="KW-0408">Iron</keyword>
<dbReference type="Pfam" id="PF23500">
    <property type="entry name" value="DUF7133"/>
    <property type="match status" value="1"/>
</dbReference>
<dbReference type="InterPro" id="IPR036909">
    <property type="entry name" value="Cyt_c-like_dom_sf"/>
</dbReference>
<dbReference type="EMBL" id="JBHRYQ010000001">
    <property type="protein sequence ID" value="MFC3810974.1"/>
    <property type="molecule type" value="Genomic_DNA"/>
</dbReference>
<dbReference type="Proteomes" id="UP001595616">
    <property type="component" value="Unassembled WGS sequence"/>
</dbReference>
<dbReference type="Pfam" id="PF13646">
    <property type="entry name" value="HEAT_2"/>
    <property type="match status" value="1"/>
</dbReference>
<dbReference type="RefSeq" id="WP_379837560.1">
    <property type="nucleotide sequence ID" value="NZ_JBHRYQ010000001.1"/>
</dbReference>
<sequence length="1132" mass="124802">MITPFTKRLGLGALVCVGILSCIQKTKQSPALLVSEIQQGLAERVKEIRTKTPIKIADGLEITLWATDSLAPDPIAMSIDDAGAVYLTRTNRQKHSEFDIRGHQNWMTASISLQSVEERRKFLKETFAPEKSEENAWLEDLNGDGSHDWKDLAVEEEEVWKIEDTNKDGIADVSKRVFKGFNEEITDVAGALLVREKDAFIGVGPDMWRLTDTNKDGIWDKKKSISHGYAVHIGFGGHGMSGAIEGPDGRIYWGIGDIGANLVDQTGKKHEYPNEGVIVRSNPDGSNFEVFASGLRNTHEFVFDAYGNIISSDNDGDHPGESERLVHIVEGSDAGWRANWQYGKYTDPKNNKYKVWMDEKLFKPRWEGQAAYIIPPIMNYHNGPTGMQFNPGTALGKDWLNKFFLVEFVGNPSKSHIWSFGLKPKGASFDLDGETDVVSGILPTGIKFGPDGALYAADWINGWDTKNYGRVWKIDVSADKNDLEAERVETQRLMQMKYPLLTEKMLEELLANADMRIRQKAQFELVDRGVKGFDILKSVAQNSNNQFARIHAMWGMAQLARENNALGGVFTTFLKDKDAEIIAQAAKLIGDVKYQAAAADLVPLLTNANDRVKFFAAEALGRLKYTAATADIIKMIEVNNDQDVYLRHAGVLALSRFGADEAAINLKNSPSIALRTAAVLVLRRTKNPAIAQFLNDSDEYIATEAARGINDDTSIPEALPALANMLKQEKFKSEPLVRRAINAALRVGTNETMQMLVKYAQNNNISDDMRAEAIATLATWSEPSVLDRVDGRFRGAVSRDPQVVKGAVMASIPEFLKEKNGATLIAVSGLLNNLQISDFNEDLAKIFRTSADEKVRIATLEALANLNYPQIADIVKVGMQDVKGDVRTAAIGSLNRLDLDENGLEEVVKPIFAKGSIREKQRLINILSALPIQKTEKVLSSIIDMSNAGKLDKEVLLDLSETINNSKSETLINKFKENQKSGDWKEEFSAALFGGNAWEGRKIFNTNSTAQCVRCHAIGPGTGGNVGPSLQHIGGSLDRESLLEALVNPSGRIAPGFGQVNITLKDGQEIYGTLAGETNDEIIITTSDAEPTKIQKTRIAKRDNMPSSMPPMGSLLSKREIRDVVEFLSSLK</sequence>
<dbReference type="PROSITE" id="PS51007">
    <property type="entry name" value="CYTC"/>
    <property type="match status" value="1"/>
</dbReference>
<dbReference type="PANTHER" id="PTHR33546">
    <property type="entry name" value="LARGE, MULTIFUNCTIONAL SECRETED PROTEIN-RELATED"/>
    <property type="match status" value="1"/>
</dbReference>
<gene>
    <name evidence="6" type="ORF">ACFOOI_09940</name>
</gene>
<feature type="domain" description="Cytochrome c" evidence="5">
    <location>
        <begin position="995"/>
        <end position="1132"/>
    </location>
</feature>
<dbReference type="NCBIfam" id="TIGR02603">
    <property type="entry name" value="CxxCH_TIGR02603"/>
    <property type="match status" value="1"/>
</dbReference>
<comment type="caution">
    <text evidence="6">The sequence shown here is derived from an EMBL/GenBank/DDBJ whole genome shotgun (WGS) entry which is preliminary data.</text>
</comment>
<evidence type="ECO:0000256" key="1">
    <source>
        <dbReference type="ARBA" id="ARBA00022617"/>
    </source>
</evidence>
<accession>A0ABV7YUX4</accession>
<evidence type="ECO:0000313" key="6">
    <source>
        <dbReference type="EMBL" id="MFC3810974.1"/>
    </source>
</evidence>
<keyword evidence="7" id="KW-1185">Reference proteome</keyword>
<protein>
    <submittedName>
        <fullName evidence="6">HEAT repeat domain-containing protein</fullName>
    </submittedName>
</protein>
<dbReference type="SUPFAM" id="SSF46626">
    <property type="entry name" value="Cytochrome c"/>
    <property type="match status" value="1"/>
</dbReference>
<proteinExistence type="predicted"/>
<evidence type="ECO:0000256" key="4">
    <source>
        <dbReference type="PROSITE-ProRule" id="PRU00433"/>
    </source>
</evidence>
<dbReference type="InterPro" id="IPR016024">
    <property type="entry name" value="ARM-type_fold"/>
</dbReference>
<keyword evidence="2 4" id="KW-0479">Metal-binding</keyword>
<dbReference type="PANTHER" id="PTHR33546:SF1">
    <property type="entry name" value="LARGE, MULTIFUNCTIONAL SECRETED PROTEIN"/>
    <property type="match status" value="1"/>
</dbReference>
<dbReference type="InterPro" id="IPR055557">
    <property type="entry name" value="DUF7133"/>
</dbReference>
<organism evidence="6 7">
    <name type="scientific">Lacihabitans lacunae</name>
    <dbReference type="NCBI Taxonomy" id="1028214"/>
    <lineage>
        <taxon>Bacteria</taxon>
        <taxon>Pseudomonadati</taxon>
        <taxon>Bacteroidota</taxon>
        <taxon>Cytophagia</taxon>
        <taxon>Cytophagales</taxon>
        <taxon>Leadbetterellaceae</taxon>
        <taxon>Lacihabitans</taxon>
    </lineage>
</organism>
<dbReference type="Gene3D" id="2.120.10.30">
    <property type="entry name" value="TolB, C-terminal domain"/>
    <property type="match status" value="1"/>
</dbReference>
<dbReference type="Gene3D" id="1.10.760.10">
    <property type="entry name" value="Cytochrome c-like domain"/>
    <property type="match status" value="1"/>
</dbReference>
<dbReference type="PROSITE" id="PS51257">
    <property type="entry name" value="PROKAR_LIPOPROTEIN"/>
    <property type="match status" value="1"/>
</dbReference>
<dbReference type="InterPro" id="IPR013427">
    <property type="entry name" value="Haem-bd_dom_put"/>
</dbReference>
<reference evidence="7" key="1">
    <citation type="journal article" date="2019" name="Int. J. Syst. Evol. Microbiol.">
        <title>The Global Catalogue of Microorganisms (GCM) 10K type strain sequencing project: providing services to taxonomists for standard genome sequencing and annotation.</title>
        <authorList>
            <consortium name="The Broad Institute Genomics Platform"/>
            <consortium name="The Broad Institute Genome Sequencing Center for Infectious Disease"/>
            <person name="Wu L."/>
            <person name="Ma J."/>
        </authorList>
    </citation>
    <scope>NUCLEOTIDE SEQUENCE [LARGE SCALE GENOMIC DNA]</scope>
    <source>
        <strain evidence="7">CECT 7956</strain>
    </source>
</reference>
<evidence type="ECO:0000256" key="3">
    <source>
        <dbReference type="ARBA" id="ARBA00023004"/>
    </source>
</evidence>
<dbReference type="Gene3D" id="1.25.10.10">
    <property type="entry name" value="Leucine-rich Repeat Variant"/>
    <property type="match status" value="2"/>
</dbReference>
<evidence type="ECO:0000256" key="2">
    <source>
        <dbReference type="ARBA" id="ARBA00022723"/>
    </source>
</evidence>
<dbReference type="SUPFAM" id="SSF50952">
    <property type="entry name" value="Soluble quinoprotein glucose dehydrogenase"/>
    <property type="match status" value="1"/>
</dbReference>